<feature type="coiled-coil region" evidence="1">
    <location>
        <begin position="183"/>
        <end position="348"/>
    </location>
</feature>
<protein>
    <submittedName>
        <fullName evidence="2">Uncharacterized protein</fullName>
    </submittedName>
</protein>
<keyword evidence="1" id="KW-0175">Coiled coil</keyword>
<proteinExistence type="predicted"/>
<dbReference type="Proteomes" id="UP000749646">
    <property type="component" value="Unassembled WGS sequence"/>
</dbReference>
<dbReference type="PANTHER" id="PTHR47679">
    <property type="entry name" value="PROTEIN TORNADO 1"/>
    <property type="match status" value="1"/>
</dbReference>
<evidence type="ECO:0000313" key="3">
    <source>
        <dbReference type="Proteomes" id="UP000749646"/>
    </source>
</evidence>
<reference evidence="2" key="1">
    <citation type="journal article" date="2020" name="Fungal Divers.">
        <title>Resolving the Mortierellaceae phylogeny through synthesis of multi-gene phylogenetics and phylogenomics.</title>
        <authorList>
            <person name="Vandepol N."/>
            <person name="Liber J."/>
            <person name="Desiro A."/>
            <person name="Na H."/>
            <person name="Kennedy M."/>
            <person name="Barry K."/>
            <person name="Grigoriev I.V."/>
            <person name="Miller A.N."/>
            <person name="O'Donnell K."/>
            <person name="Stajich J.E."/>
            <person name="Bonito G."/>
        </authorList>
    </citation>
    <scope>NUCLEOTIDE SEQUENCE</scope>
    <source>
        <strain evidence="2">MES-2147</strain>
    </source>
</reference>
<sequence length="746" mass="86005">MNGTPSQAFRTQFSSKVITIPTRHDPKGKQRVVRWKDILQYFKNAEGIMNGDDAVLFLTDDDLEDLIPLRIAHHPGVVLDVVTTDTSRGDSCNMMNIGSNTVPELGLSSMDNFPARNVSNNDCRMESQSLMASSSGEIVTLGRNTTALRITELDDNQALVVRTQGLLSEISVQGTGEGSADQLRLEMDSTMDLQEQLRQLKQQLEQLNEFQQTMQQTDQQTQNTLQHMQQQADEILQQTQQMHQQTQHFHQQFEQRIEEAVQKIQHMDQQKQLIHEILNSRLVQQYIIEAVQKIQQEDRQQQQQQQQQQIEKISEKTQQIDQQVQHSHQQMQSQIDKILQRILQMDQQTENSQEQMQQQMDQEMHRAFSRFFRVQYQVQSILNMTFQEMPVPRLFIVLPKSTAIVNEQRKACSSQFRLYYLCECGSLSRGKNTSETREIHMRKHSGYDLVNPNEFFDKYGTYLLTIMYMVKYGANAHGRKVPLLDFDLANEAETGQEHLNFIKKNINRLVNDTIHYLEETIGAINEYLGASAYQNLCILDLEQLKSYLQVKNGESVTGDLCRTITQDGNCVWICSEHQLQYYQSTMQQLKKIITASGGWYCEETDELIIKITSDELAKRFYDGMAKVCGIQSTSNVLSPTVLELKLDCYDSLKNPTAGIIAINLSSIHFLSLDFERHSMTTVISQGEVKDVNMKIVRLGDLSLDDFEFIKQCHTVQLEIQHTPQQADEDRLVSILQHIHMLKELHI</sequence>
<dbReference type="AlphaFoldDB" id="A0A9P6LYK3"/>
<name>A0A9P6LYK3_9FUNG</name>
<accession>A0A9P6LYK3</accession>
<feature type="non-terminal residue" evidence="2">
    <location>
        <position position="746"/>
    </location>
</feature>
<gene>
    <name evidence="2" type="ORF">BGZ65_003964</name>
</gene>
<keyword evidence="3" id="KW-1185">Reference proteome</keyword>
<evidence type="ECO:0000313" key="2">
    <source>
        <dbReference type="EMBL" id="KAF9954506.1"/>
    </source>
</evidence>
<dbReference type="EMBL" id="JAAAHW010006821">
    <property type="protein sequence ID" value="KAF9954506.1"/>
    <property type="molecule type" value="Genomic_DNA"/>
</dbReference>
<dbReference type="OrthoDB" id="10584296at2759"/>
<organism evidence="2 3">
    <name type="scientific">Modicella reniformis</name>
    <dbReference type="NCBI Taxonomy" id="1440133"/>
    <lineage>
        <taxon>Eukaryota</taxon>
        <taxon>Fungi</taxon>
        <taxon>Fungi incertae sedis</taxon>
        <taxon>Mucoromycota</taxon>
        <taxon>Mortierellomycotina</taxon>
        <taxon>Mortierellomycetes</taxon>
        <taxon>Mortierellales</taxon>
        <taxon>Mortierellaceae</taxon>
        <taxon>Modicella</taxon>
    </lineage>
</organism>
<evidence type="ECO:0000256" key="1">
    <source>
        <dbReference type="SAM" id="Coils"/>
    </source>
</evidence>
<dbReference type="PANTHER" id="PTHR47679:SF2">
    <property type="entry name" value="C-TERMINAL OF ROC (COR) DOMAIN-CONTAINING PROTEIN"/>
    <property type="match status" value="1"/>
</dbReference>
<comment type="caution">
    <text evidence="2">The sequence shown here is derived from an EMBL/GenBank/DDBJ whole genome shotgun (WGS) entry which is preliminary data.</text>
</comment>